<evidence type="ECO:0000256" key="13">
    <source>
        <dbReference type="SAM" id="Phobius"/>
    </source>
</evidence>
<evidence type="ECO:0000256" key="8">
    <source>
        <dbReference type="ARBA" id="ARBA00023136"/>
    </source>
</evidence>
<keyword evidence="11" id="KW-0325">Glycoprotein</keyword>
<dbReference type="PANTHER" id="PTHR26451">
    <property type="entry name" value="G_PROTEIN_RECEP_F1_2 DOMAIN-CONTAINING PROTEIN"/>
    <property type="match status" value="1"/>
</dbReference>
<evidence type="ECO:0000256" key="5">
    <source>
        <dbReference type="ARBA" id="ARBA00022725"/>
    </source>
</evidence>
<evidence type="ECO:0000256" key="3">
    <source>
        <dbReference type="ARBA" id="ARBA00022606"/>
    </source>
</evidence>
<feature type="transmembrane region" description="Helical" evidence="13">
    <location>
        <begin position="140"/>
        <end position="163"/>
    </location>
</feature>
<feature type="transmembrane region" description="Helical" evidence="13">
    <location>
        <begin position="268"/>
        <end position="290"/>
    </location>
</feature>
<evidence type="ECO:0000256" key="4">
    <source>
        <dbReference type="ARBA" id="ARBA00022692"/>
    </source>
</evidence>
<evidence type="ECO:0000256" key="9">
    <source>
        <dbReference type="ARBA" id="ARBA00023157"/>
    </source>
</evidence>
<dbReference type="InterPro" id="IPR000276">
    <property type="entry name" value="GPCR_Rhodpsn"/>
</dbReference>
<keyword evidence="12" id="KW-0807">Transducer</keyword>
<dbReference type="PRINTS" id="PR00237">
    <property type="entry name" value="GPCRRHODOPSN"/>
</dbReference>
<feature type="transmembrane region" description="Helical" evidence="13">
    <location>
        <begin position="24"/>
        <end position="47"/>
    </location>
</feature>
<dbReference type="Pfam" id="PF13853">
    <property type="entry name" value="7tm_4"/>
    <property type="match status" value="1"/>
</dbReference>
<dbReference type="AlphaFoldDB" id="A0ABD1KC27"/>
<dbReference type="InterPro" id="IPR052921">
    <property type="entry name" value="GPCR1_Superfamily_Member"/>
</dbReference>
<feature type="transmembrane region" description="Helical" evidence="13">
    <location>
        <begin position="198"/>
        <end position="222"/>
    </location>
</feature>
<evidence type="ECO:0000256" key="7">
    <source>
        <dbReference type="ARBA" id="ARBA00023040"/>
    </source>
</evidence>
<keyword evidence="9" id="KW-1015">Disulfide bond</keyword>
<dbReference type="GO" id="GO:0007608">
    <property type="term" value="P:sensory perception of smell"/>
    <property type="evidence" value="ECO:0007669"/>
    <property type="project" value="UniProtKB-KW"/>
</dbReference>
<dbReference type="PRINTS" id="PR00245">
    <property type="entry name" value="OLFACTORYR"/>
</dbReference>
<dbReference type="Proteomes" id="UP001591681">
    <property type="component" value="Unassembled WGS sequence"/>
</dbReference>
<evidence type="ECO:0000256" key="2">
    <source>
        <dbReference type="ARBA" id="ARBA00022475"/>
    </source>
</evidence>
<sequence>MENSSSVSDILVLEELGHPESSTYAVFFTLLFVYIALLITNFGVLIIIIAEKSLHQPMYLLFCNLSVNDILGNTILLPHLLYDMASRNRLMFYNNCVAQVFFTHVYASASHSILVVMAIDRYVAICKPLRYNAIMTAKAVLVLSVSAWAFPAVFISVLVGLSVRLSRCRSTIPNFYCDNASLFKLSCENVSINNIYGLFYSVLLLGSSMGTIAVTYISIAVTCWTKKSAELNRKAIQTCASHLVLYLILLLMGYLIIIMHRFPEERFIRKLMAVLIHIVPGHFNPIIYGLQTKHLKLKIWKIFRPKTTET</sequence>
<dbReference type="PANTHER" id="PTHR26451:SF989">
    <property type="entry name" value="G-PROTEIN COUPLED RECEPTORS FAMILY 1 PROFILE DOMAIN-CONTAINING PROTEIN"/>
    <property type="match status" value="1"/>
</dbReference>
<dbReference type="EMBL" id="JBHFQA010000007">
    <property type="protein sequence ID" value="KAL2096702.1"/>
    <property type="molecule type" value="Genomic_DNA"/>
</dbReference>
<keyword evidence="3" id="KW-0716">Sensory transduction</keyword>
<dbReference type="FunFam" id="1.20.1070.10:FF:000024">
    <property type="entry name" value="Olfactory receptor"/>
    <property type="match status" value="1"/>
</dbReference>
<feature type="transmembrane region" description="Helical" evidence="13">
    <location>
        <begin position="101"/>
        <end position="119"/>
    </location>
</feature>
<keyword evidence="6 13" id="KW-1133">Transmembrane helix</keyword>
<protein>
    <recommendedName>
        <fullName evidence="14">G-protein coupled receptors family 1 profile domain-containing protein</fullName>
    </recommendedName>
</protein>
<dbReference type="Gene3D" id="1.20.1070.10">
    <property type="entry name" value="Rhodopsin 7-helix transmembrane proteins"/>
    <property type="match status" value="1"/>
</dbReference>
<evidence type="ECO:0000256" key="6">
    <source>
        <dbReference type="ARBA" id="ARBA00022989"/>
    </source>
</evidence>
<dbReference type="SUPFAM" id="SSF81321">
    <property type="entry name" value="Family A G protein-coupled receptor-like"/>
    <property type="match status" value="1"/>
</dbReference>
<evidence type="ECO:0000259" key="14">
    <source>
        <dbReference type="PROSITE" id="PS50262"/>
    </source>
</evidence>
<keyword evidence="4 13" id="KW-0812">Transmembrane</keyword>
<keyword evidence="5" id="KW-0552">Olfaction</keyword>
<evidence type="ECO:0000313" key="16">
    <source>
        <dbReference type="Proteomes" id="UP001591681"/>
    </source>
</evidence>
<reference evidence="15 16" key="1">
    <citation type="submission" date="2024-09" db="EMBL/GenBank/DDBJ databases">
        <title>A chromosome-level genome assembly of Gray's grenadier anchovy, Coilia grayii.</title>
        <authorList>
            <person name="Fu Z."/>
        </authorList>
    </citation>
    <scope>NUCLEOTIDE SEQUENCE [LARGE SCALE GENOMIC DNA]</scope>
    <source>
        <strain evidence="15">G4</strain>
        <tissue evidence="15">Muscle</tissue>
    </source>
</reference>
<name>A0ABD1KC27_9TELE</name>
<dbReference type="InterPro" id="IPR017452">
    <property type="entry name" value="GPCR_Rhodpsn_7TM"/>
</dbReference>
<dbReference type="PROSITE" id="PS50262">
    <property type="entry name" value="G_PROTEIN_RECEP_F1_2"/>
    <property type="match status" value="1"/>
</dbReference>
<evidence type="ECO:0000256" key="1">
    <source>
        <dbReference type="ARBA" id="ARBA00004651"/>
    </source>
</evidence>
<feature type="domain" description="G-protein coupled receptors family 1 profile" evidence="14">
    <location>
        <begin position="40"/>
        <end position="288"/>
    </location>
</feature>
<evidence type="ECO:0000256" key="11">
    <source>
        <dbReference type="ARBA" id="ARBA00023180"/>
    </source>
</evidence>
<keyword evidence="16" id="KW-1185">Reference proteome</keyword>
<feature type="transmembrane region" description="Helical" evidence="13">
    <location>
        <begin position="243"/>
        <end position="262"/>
    </location>
</feature>
<gene>
    <name evidence="15" type="ORF">ACEWY4_008850</name>
</gene>
<dbReference type="GO" id="GO:0005886">
    <property type="term" value="C:plasma membrane"/>
    <property type="evidence" value="ECO:0007669"/>
    <property type="project" value="UniProtKB-SubCell"/>
</dbReference>
<keyword evidence="10" id="KW-0675">Receptor</keyword>
<feature type="transmembrane region" description="Helical" evidence="13">
    <location>
        <begin position="59"/>
        <end position="81"/>
    </location>
</feature>
<keyword evidence="8 13" id="KW-0472">Membrane</keyword>
<keyword evidence="7" id="KW-0297">G-protein coupled receptor</keyword>
<keyword evidence="2" id="KW-1003">Cell membrane</keyword>
<dbReference type="GO" id="GO:0004930">
    <property type="term" value="F:G protein-coupled receptor activity"/>
    <property type="evidence" value="ECO:0007669"/>
    <property type="project" value="UniProtKB-KW"/>
</dbReference>
<comment type="subcellular location">
    <subcellularLocation>
        <location evidence="1">Cell membrane</location>
        <topology evidence="1">Multi-pass membrane protein</topology>
    </subcellularLocation>
</comment>
<evidence type="ECO:0000313" key="15">
    <source>
        <dbReference type="EMBL" id="KAL2096702.1"/>
    </source>
</evidence>
<comment type="caution">
    <text evidence="15">The sequence shown here is derived from an EMBL/GenBank/DDBJ whole genome shotgun (WGS) entry which is preliminary data.</text>
</comment>
<dbReference type="InterPro" id="IPR000725">
    <property type="entry name" value="Olfact_rcpt"/>
</dbReference>
<accession>A0ABD1KC27</accession>
<evidence type="ECO:0000256" key="12">
    <source>
        <dbReference type="ARBA" id="ARBA00023224"/>
    </source>
</evidence>
<evidence type="ECO:0000256" key="10">
    <source>
        <dbReference type="ARBA" id="ARBA00023170"/>
    </source>
</evidence>
<proteinExistence type="predicted"/>
<organism evidence="15 16">
    <name type="scientific">Coilia grayii</name>
    <name type="common">Gray's grenadier anchovy</name>
    <dbReference type="NCBI Taxonomy" id="363190"/>
    <lineage>
        <taxon>Eukaryota</taxon>
        <taxon>Metazoa</taxon>
        <taxon>Chordata</taxon>
        <taxon>Craniata</taxon>
        <taxon>Vertebrata</taxon>
        <taxon>Euteleostomi</taxon>
        <taxon>Actinopterygii</taxon>
        <taxon>Neopterygii</taxon>
        <taxon>Teleostei</taxon>
        <taxon>Clupei</taxon>
        <taxon>Clupeiformes</taxon>
        <taxon>Clupeoidei</taxon>
        <taxon>Engraulidae</taxon>
        <taxon>Coilinae</taxon>
        <taxon>Coilia</taxon>
    </lineage>
</organism>